<protein>
    <submittedName>
        <fullName evidence="2">DUF998 domain-containing protein</fullName>
    </submittedName>
</protein>
<reference evidence="2 5" key="2">
    <citation type="submission" date="2020-04" db="EMBL/GenBank/DDBJ databases">
        <authorList>
            <person name="Abaymova A."/>
            <person name="Teymurazov M."/>
            <person name="Tazyna O."/>
            <person name="Chatushin Y."/>
            <person name="Svetoch E."/>
            <person name="Pereligyn V."/>
            <person name="Pohylenko V."/>
            <person name="Platonov M."/>
            <person name="Kartsev N."/>
            <person name="Skryabin Y."/>
            <person name="Sizova A."/>
            <person name="Solomentsev V."/>
            <person name="Kislichkina A."/>
            <person name="Bogun A."/>
        </authorList>
    </citation>
    <scope>NUCLEOTIDE SEQUENCE [LARGE SCALE GENOMIC DNA]</scope>
    <source>
        <strain evidence="2">SCPM-O-B-8398</strain>
        <strain evidence="5">SCPM-O-B-8398 (E28)</strain>
    </source>
</reference>
<feature type="transmembrane region" description="Helical" evidence="1">
    <location>
        <begin position="7"/>
        <end position="29"/>
    </location>
</feature>
<evidence type="ECO:0000313" key="3">
    <source>
        <dbReference type="EMBL" id="ONN44401.1"/>
    </source>
</evidence>
<keyword evidence="1" id="KW-0472">Membrane</keyword>
<dbReference type="AlphaFoldDB" id="A0A1V2ULW7"/>
<feature type="transmembrane region" description="Helical" evidence="1">
    <location>
        <begin position="85"/>
        <end position="104"/>
    </location>
</feature>
<feature type="transmembrane region" description="Helical" evidence="1">
    <location>
        <begin position="154"/>
        <end position="174"/>
    </location>
</feature>
<dbReference type="RefSeq" id="WP_077151259.1">
    <property type="nucleotide sequence ID" value="NZ_CABMMO010000002.1"/>
</dbReference>
<dbReference type="STRING" id="53346.A5802_002479"/>
<accession>A0A1V2ULW7</accession>
<dbReference type="Proteomes" id="UP000557857">
    <property type="component" value="Unassembled WGS sequence"/>
</dbReference>
<dbReference type="OrthoDB" id="2425530at2"/>
<keyword evidence="1" id="KW-0812">Transmembrane</keyword>
<dbReference type="Proteomes" id="UP000189299">
    <property type="component" value="Unassembled WGS sequence"/>
</dbReference>
<dbReference type="EMBL" id="MSTR01000002">
    <property type="protein sequence ID" value="ONN44401.1"/>
    <property type="molecule type" value="Genomic_DNA"/>
</dbReference>
<evidence type="ECO:0000256" key="1">
    <source>
        <dbReference type="SAM" id="Phobius"/>
    </source>
</evidence>
<evidence type="ECO:0000313" key="4">
    <source>
        <dbReference type="Proteomes" id="UP000189299"/>
    </source>
</evidence>
<dbReference type="InterPro" id="IPR009339">
    <property type="entry name" value="DUF998"/>
</dbReference>
<gene>
    <name evidence="3" type="ORF">BTN92_02980</name>
    <name evidence="2" type="ORF">HI921_01210</name>
</gene>
<comment type="caution">
    <text evidence="3">The sequence shown here is derived from an EMBL/GenBank/DDBJ whole genome shotgun (WGS) entry which is preliminary data.</text>
</comment>
<feature type="transmembrane region" description="Helical" evidence="1">
    <location>
        <begin position="49"/>
        <end position="73"/>
    </location>
</feature>
<keyword evidence="1" id="KW-1133">Transmembrane helix</keyword>
<dbReference type="Pfam" id="PF06197">
    <property type="entry name" value="DUF998"/>
    <property type="match status" value="1"/>
</dbReference>
<proteinExistence type="predicted"/>
<feature type="transmembrane region" description="Helical" evidence="1">
    <location>
        <begin position="119"/>
        <end position="142"/>
    </location>
</feature>
<evidence type="ECO:0000313" key="2">
    <source>
        <dbReference type="EMBL" id="NMP57091.1"/>
    </source>
</evidence>
<organism evidence="3 4">
    <name type="scientific">Enterococcus mundtii</name>
    <dbReference type="NCBI Taxonomy" id="53346"/>
    <lineage>
        <taxon>Bacteria</taxon>
        <taxon>Bacillati</taxon>
        <taxon>Bacillota</taxon>
        <taxon>Bacilli</taxon>
        <taxon>Lactobacillales</taxon>
        <taxon>Enterococcaceae</taxon>
        <taxon>Enterococcus</taxon>
    </lineage>
</organism>
<name>A0A1V2ULW7_ENTMU</name>
<dbReference type="EMBL" id="JABCAG010000002">
    <property type="protein sequence ID" value="NMP57091.1"/>
    <property type="molecule type" value="Genomic_DNA"/>
</dbReference>
<sequence length="215" mass="24097">MKVIDWLMPLGMVSVVAYFVHVFLGQYLWESYDPITTDISSLTAVGAPNANLLNMILLIYGIGFLLFVIGMVVNAFEKYHGMTRIGYLIFLVMASTTLVGYKLFPLTGDKADMNFQNTMHIVVTIIVVFTTISSLFLIGFGYLKQEKLRTLGKICIATAILITFFGALNPIGMAQGWNILGLTERMVIFPLQAFVFFLSFIYTTNNKLIVKNEMV</sequence>
<evidence type="ECO:0000313" key="5">
    <source>
        <dbReference type="Proteomes" id="UP000557857"/>
    </source>
</evidence>
<reference evidence="3 4" key="1">
    <citation type="submission" date="2016-12" db="EMBL/GenBank/DDBJ databases">
        <authorList>
            <person name="Song W.-J."/>
            <person name="Kurnit D.M."/>
        </authorList>
    </citation>
    <scope>NUCLEOTIDE SEQUENCE [LARGE SCALE GENOMIC DNA]</scope>
    <source>
        <strain evidence="3 4">CGB1038-1_S1</strain>
    </source>
</reference>
<feature type="transmembrane region" description="Helical" evidence="1">
    <location>
        <begin position="186"/>
        <end position="204"/>
    </location>
</feature>